<dbReference type="Proteomes" id="UP000737018">
    <property type="component" value="Unassembled WGS sequence"/>
</dbReference>
<evidence type="ECO:0000313" key="2">
    <source>
        <dbReference type="EMBL" id="KAF3946267.1"/>
    </source>
</evidence>
<sequence>KWLPPDSSCFKINVAGLSFKDGTGGVGAVIRDRAEESPHLLITEETERKCSHRGFSPPLTVLSSSASTAFTPPPPPPIIDNHQPLQHATSMPQIKIQKTEQEKSVGATIIEKEEGFDPKAMTQVLDSWSPCIVAYGLSSSLSR</sequence>
<comment type="caution">
    <text evidence="2">The sequence shown here is derived from an EMBL/GenBank/DDBJ whole genome shotgun (WGS) entry which is preliminary data.</text>
</comment>
<name>A0A8J4Q9S9_9ROSI</name>
<accession>A0A8J4Q9S9</accession>
<gene>
    <name evidence="2" type="ORF">CMV_027450</name>
</gene>
<evidence type="ECO:0000313" key="3">
    <source>
        <dbReference type="Proteomes" id="UP000737018"/>
    </source>
</evidence>
<organism evidence="2 3">
    <name type="scientific">Castanea mollissima</name>
    <name type="common">Chinese chestnut</name>
    <dbReference type="NCBI Taxonomy" id="60419"/>
    <lineage>
        <taxon>Eukaryota</taxon>
        <taxon>Viridiplantae</taxon>
        <taxon>Streptophyta</taxon>
        <taxon>Embryophyta</taxon>
        <taxon>Tracheophyta</taxon>
        <taxon>Spermatophyta</taxon>
        <taxon>Magnoliopsida</taxon>
        <taxon>eudicotyledons</taxon>
        <taxon>Gunneridae</taxon>
        <taxon>Pentapetalae</taxon>
        <taxon>rosids</taxon>
        <taxon>fabids</taxon>
        <taxon>Fagales</taxon>
        <taxon>Fagaceae</taxon>
        <taxon>Castanea</taxon>
    </lineage>
</organism>
<dbReference type="AlphaFoldDB" id="A0A8J4Q9S9"/>
<feature type="non-terminal residue" evidence="2">
    <location>
        <position position="1"/>
    </location>
</feature>
<evidence type="ECO:0000256" key="1">
    <source>
        <dbReference type="SAM" id="MobiDB-lite"/>
    </source>
</evidence>
<keyword evidence="3" id="KW-1185">Reference proteome</keyword>
<dbReference type="EMBL" id="JRKL02009609">
    <property type="protein sequence ID" value="KAF3946267.1"/>
    <property type="molecule type" value="Genomic_DNA"/>
</dbReference>
<reference evidence="2" key="1">
    <citation type="submission" date="2020-03" db="EMBL/GenBank/DDBJ databases">
        <title>Castanea mollissima Vanexum genome sequencing.</title>
        <authorList>
            <person name="Staton M."/>
        </authorList>
    </citation>
    <scope>NUCLEOTIDE SEQUENCE</scope>
    <source>
        <tissue evidence="2">Leaf</tissue>
    </source>
</reference>
<proteinExistence type="predicted"/>
<feature type="region of interest" description="Disordered" evidence="1">
    <location>
        <begin position="63"/>
        <end position="90"/>
    </location>
</feature>
<protein>
    <submittedName>
        <fullName evidence="2">Uncharacterized protein</fullName>
    </submittedName>
</protein>